<feature type="transmembrane region" description="Helical" evidence="6">
    <location>
        <begin position="155"/>
        <end position="177"/>
    </location>
</feature>
<dbReference type="InterPro" id="IPR049326">
    <property type="entry name" value="Rhodopsin_dom_fungi"/>
</dbReference>
<keyword evidence="7" id="KW-0732">Signal</keyword>
<feature type="transmembrane region" description="Helical" evidence="6">
    <location>
        <begin position="123"/>
        <end position="143"/>
    </location>
</feature>
<dbReference type="AlphaFoldDB" id="A0A1L7T9Q1"/>
<evidence type="ECO:0000313" key="10">
    <source>
        <dbReference type="Proteomes" id="UP000184255"/>
    </source>
</evidence>
<feature type="transmembrane region" description="Helical" evidence="6">
    <location>
        <begin position="281"/>
        <end position="303"/>
    </location>
</feature>
<dbReference type="EMBL" id="FCQH01000005">
    <property type="protein sequence ID" value="CVK92011.1"/>
    <property type="molecule type" value="Genomic_DNA"/>
</dbReference>
<proteinExistence type="inferred from homology"/>
<feature type="transmembrane region" description="Helical" evidence="6">
    <location>
        <begin position="241"/>
        <end position="261"/>
    </location>
</feature>
<evidence type="ECO:0000256" key="2">
    <source>
        <dbReference type="ARBA" id="ARBA00022692"/>
    </source>
</evidence>
<comment type="caution">
    <text evidence="9">The sequence shown here is derived from an EMBL/GenBank/DDBJ whole genome shotgun (WGS) entry which is preliminary data.</text>
</comment>
<evidence type="ECO:0000256" key="7">
    <source>
        <dbReference type="SAM" id="SignalP"/>
    </source>
</evidence>
<evidence type="ECO:0000256" key="1">
    <source>
        <dbReference type="ARBA" id="ARBA00004141"/>
    </source>
</evidence>
<evidence type="ECO:0000256" key="4">
    <source>
        <dbReference type="ARBA" id="ARBA00023136"/>
    </source>
</evidence>
<dbReference type="GO" id="GO:0016020">
    <property type="term" value="C:membrane"/>
    <property type="evidence" value="ECO:0007669"/>
    <property type="project" value="UniProtKB-SubCell"/>
</dbReference>
<keyword evidence="4 6" id="KW-0472">Membrane</keyword>
<evidence type="ECO:0000259" key="8">
    <source>
        <dbReference type="Pfam" id="PF20684"/>
    </source>
</evidence>
<feature type="chain" id="PRO_5012882791" evidence="7">
    <location>
        <begin position="26"/>
        <end position="430"/>
    </location>
</feature>
<evidence type="ECO:0000256" key="5">
    <source>
        <dbReference type="ARBA" id="ARBA00038359"/>
    </source>
</evidence>
<dbReference type="GeneID" id="65086298"/>
<keyword evidence="10" id="KW-1185">Reference proteome</keyword>
<accession>A0A1L7T9Q1</accession>
<sequence>MSKARRMRGFRSLCIWVYLFCGAFAQSSRSISDAPECGVKCALESFSDPAFSLKTQAELCHDKAFARVLGDCVAKRCLFGETMGNKRLHIRAAFHELQPININITEFTRISKKACGIPPMDQYIEFQVTGIIMTTLAVVFYILRVTCKILGPTLWGIDDTLISVSVALLSPVCVFYQLCKEFENLSHRQVGTFFRYFFALALLYPIVLTFIKASILLLYLQIFPDETFRRVVKWTAACNALFGLTFVVLTLIQAPVLLDIWKAWEDKTIGQGMHYMSSPPMVQACLNLVLDIWMLILPISQLYKLGLKISKKLGVIAMFSVGIFLTIVCALKLYKMVEYITDISKSTQNGNDVIFWSYIELCVGITVSCMPHTRQLTRAVLHRLRSNGHGIRSSGSDGPFITRSIETITQVSSPLDTVVLHDEGNLLTKS</sequence>
<dbReference type="Proteomes" id="UP000184255">
    <property type="component" value="Unassembled WGS sequence"/>
</dbReference>
<protein>
    <submittedName>
        <fullName evidence="9">Related to integral membrane protein</fullName>
    </submittedName>
</protein>
<feature type="signal peptide" evidence="7">
    <location>
        <begin position="1"/>
        <end position="25"/>
    </location>
</feature>
<gene>
    <name evidence="9" type="ORF">FMAN_07035</name>
</gene>
<reference evidence="10" key="1">
    <citation type="journal article" date="2016" name="Genome Biol. Evol.">
        <title>Comparative 'omics' of the Fusarium fujikuroi species complex highlights differences in genetic potential and metabolite synthesis.</title>
        <authorList>
            <person name="Niehaus E.-M."/>
            <person name="Muensterkoetter M."/>
            <person name="Proctor R.H."/>
            <person name="Brown D.W."/>
            <person name="Sharon A."/>
            <person name="Idan Y."/>
            <person name="Oren-Young L."/>
            <person name="Sieber C.M."/>
            <person name="Novak O."/>
            <person name="Pencik A."/>
            <person name="Tarkowska D."/>
            <person name="Hromadova K."/>
            <person name="Freeman S."/>
            <person name="Maymon M."/>
            <person name="Elazar M."/>
            <person name="Youssef S.A."/>
            <person name="El-Shabrawy E.S.M."/>
            <person name="Shalaby A.B.A."/>
            <person name="Houterman P."/>
            <person name="Brock N.L."/>
            <person name="Burkhardt I."/>
            <person name="Tsavkelova E.A."/>
            <person name="Dickschat J.S."/>
            <person name="Galuszka P."/>
            <person name="Gueldener U."/>
            <person name="Tudzynski B."/>
        </authorList>
    </citation>
    <scope>NUCLEOTIDE SEQUENCE [LARGE SCALE GENOMIC DNA]</scope>
    <source>
        <strain evidence="10">MRC7560</strain>
    </source>
</reference>
<dbReference type="PANTHER" id="PTHR33048">
    <property type="entry name" value="PTH11-LIKE INTEGRAL MEMBRANE PROTEIN (AFU_ORTHOLOGUE AFUA_5G11245)"/>
    <property type="match status" value="1"/>
</dbReference>
<dbReference type="Pfam" id="PF20684">
    <property type="entry name" value="Fung_rhodopsin"/>
    <property type="match status" value="1"/>
</dbReference>
<comment type="subcellular location">
    <subcellularLocation>
        <location evidence="1">Membrane</location>
        <topology evidence="1">Multi-pass membrane protein</topology>
    </subcellularLocation>
</comment>
<evidence type="ECO:0000256" key="3">
    <source>
        <dbReference type="ARBA" id="ARBA00022989"/>
    </source>
</evidence>
<evidence type="ECO:0000256" key="6">
    <source>
        <dbReference type="SAM" id="Phobius"/>
    </source>
</evidence>
<evidence type="ECO:0000313" key="9">
    <source>
        <dbReference type="EMBL" id="CVK92011.1"/>
    </source>
</evidence>
<name>A0A1L7T9Q1_FUSMA</name>
<dbReference type="VEuPathDB" id="FungiDB:FMAN_07035"/>
<organism evidence="9 10">
    <name type="scientific">Fusarium mangiferae</name>
    <name type="common">Mango malformation disease fungus</name>
    <dbReference type="NCBI Taxonomy" id="192010"/>
    <lineage>
        <taxon>Eukaryota</taxon>
        <taxon>Fungi</taxon>
        <taxon>Dikarya</taxon>
        <taxon>Ascomycota</taxon>
        <taxon>Pezizomycotina</taxon>
        <taxon>Sordariomycetes</taxon>
        <taxon>Hypocreomycetidae</taxon>
        <taxon>Hypocreales</taxon>
        <taxon>Nectriaceae</taxon>
        <taxon>Fusarium</taxon>
        <taxon>Fusarium fujikuroi species complex</taxon>
    </lineage>
</organism>
<feature type="transmembrane region" description="Helical" evidence="6">
    <location>
        <begin position="197"/>
        <end position="220"/>
    </location>
</feature>
<keyword evidence="3 6" id="KW-1133">Transmembrane helix</keyword>
<feature type="transmembrane region" description="Helical" evidence="6">
    <location>
        <begin position="315"/>
        <end position="334"/>
    </location>
</feature>
<keyword evidence="2 6" id="KW-0812">Transmembrane</keyword>
<comment type="similarity">
    <text evidence="5">Belongs to the SAT4 family.</text>
</comment>
<dbReference type="RefSeq" id="XP_041681258.1">
    <property type="nucleotide sequence ID" value="XM_041830612.1"/>
</dbReference>
<feature type="domain" description="Rhodopsin" evidence="8">
    <location>
        <begin position="143"/>
        <end position="378"/>
    </location>
</feature>
<dbReference type="InterPro" id="IPR052337">
    <property type="entry name" value="SAT4-like"/>
</dbReference>
<dbReference type="PANTHER" id="PTHR33048:SF47">
    <property type="entry name" value="INTEGRAL MEMBRANE PROTEIN-RELATED"/>
    <property type="match status" value="1"/>
</dbReference>